<keyword evidence="9" id="KW-0645">Protease</keyword>
<feature type="transmembrane region" description="Helical" evidence="7">
    <location>
        <begin position="20"/>
        <end position="42"/>
    </location>
</feature>
<feature type="transmembrane region" description="Helical" evidence="7">
    <location>
        <begin position="96"/>
        <end position="116"/>
    </location>
</feature>
<sequence length="250" mass="26577">MASIPLSDDYPPRRLPVLTYGLIAVNVTVFLLSPLSTVAFWYGGLGPERACAQETVLVSWGLVPAQLLGNAEVSGWTGCPGSVPGPTPVASVVTHMFLHATPAHLVGNMVFLFVFGPCVEDRLGRLRFVAFYLSCGVVGALAHALSAPTDAVPLVGASGAISGVLGAYLVVQHRSRVLTLILWLIPVRLPGWVVVATYFVLQYLFYLSPADTDGPQIAYDVHVYGFLAGVIGGLLTSRRHWRLGVGTPPS</sequence>
<evidence type="ECO:0000256" key="2">
    <source>
        <dbReference type="ARBA" id="ARBA00009045"/>
    </source>
</evidence>
<proteinExistence type="inferred from homology"/>
<evidence type="ECO:0000256" key="7">
    <source>
        <dbReference type="SAM" id="Phobius"/>
    </source>
</evidence>
<comment type="subcellular location">
    <subcellularLocation>
        <location evidence="1">Membrane</location>
        <topology evidence="1">Multi-pass membrane protein</topology>
    </subcellularLocation>
</comment>
<evidence type="ECO:0000256" key="1">
    <source>
        <dbReference type="ARBA" id="ARBA00004141"/>
    </source>
</evidence>
<gene>
    <name evidence="9" type="ORF">RIF23_00130</name>
</gene>
<dbReference type="Pfam" id="PF01694">
    <property type="entry name" value="Rhomboid"/>
    <property type="match status" value="1"/>
</dbReference>
<dbReference type="PANTHER" id="PTHR43731">
    <property type="entry name" value="RHOMBOID PROTEASE"/>
    <property type="match status" value="1"/>
</dbReference>
<dbReference type="Gene3D" id="1.20.1540.10">
    <property type="entry name" value="Rhomboid-like"/>
    <property type="match status" value="1"/>
</dbReference>
<dbReference type="GO" id="GO:0006508">
    <property type="term" value="P:proteolysis"/>
    <property type="evidence" value="ECO:0007669"/>
    <property type="project" value="UniProtKB-KW"/>
</dbReference>
<keyword evidence="10" id="KW-1185">Reference proteome</keyword>
<evidence type="ECO:0000313" key="9">
    <source>
        <dbReference type="EMBL" id="MDS1268695.1"/>
    </source>
</evidence>
<evidence type="ECO:0000259" key="8">
    <source>
        <dbReference type="Pfam" id="PF01694"/>
    </source>
</evidence>
<evidence type="ECO:0000256" key="3">
    <source>
        <dbReference type="ARBA" id="ARBA00022692"/>
    </source>
</evidence>
<dbReference type="GO" id="GO:0008233">
    <property type="term" value="F:peptidase activity"/>
    <property type="evidence" value="ECO:0007669"/>
    <property type="project" value="UniProtKB-KW"/>
</dbReference>
<feature type="domain" description="Peptidase S54 rhomboid" evidence="8">
    <location>
        <begin position="91"/>
        <end position="238"/>
    </location>
</feature>
<keyword evidence="5 7" id="KW-1133">Transmembrane helix</keyword>
<dbReference type="PANTHER" id="PTHR43731:SF14">
    <property type="entry name" value="PRESENILIN-ASSOCIATED RHOMBOID-LIKE PROTEIN, MITOCHONDRIAL"/>
    <property type="match status" value="1"/>
</dbReference>
<feature type="transmembrane region" description="Helical" evidence="7">
    <location>
        <begin position="128"/>
        <end position="145"/>
    </location>
</feature>
<keyword evidence="3 7" id="KW-0812">Transmembrane</keyword>
<dbReference type="InterPro" id="IPR035952">
    <property type="entry name" value="Rhomboid-like_sf"/>
</dbReference>
<reference evidence="10" key="1">
    <citation type="submission" date="2023-07" db="EMBL/GenBank/DDBJ databases">
        <title>Novel species in the genus Lipingzhangella isolated from Sambhar Salt Lake.</title>
        <authorList>
            <person name="Jiya N."/>
            <person name="Kajale S."/>
            <person name="Sharma A."/>
        </authorList>
    </citation>
    <scope>NUCLEOTIDE SEQUENCE [LARGE SCALE GENOMIC DNA]</scope>
    <source>
        <strain evidence="10">LS1_29</strain>
    </source>
</reference>
<dbReference type="EMBL" id="JAVLVT010000001">
    <property type="protein sequence ID" value="MDS1268695.1"/>
    <property type="molecule type" value="Genomic_DNA"/>
</dbReference>
<dbReference type="Proteomes" id="UP001250214">
    <property type="component" value="Unassembled WGS sequence"/>
</dbReference>
<dbReference type="RefSeq" id="WP_310910217.1">
    <property type="nucleotide sequence ID" value="NZ_JAVLVT010000001.1"/>
</dbReference>
<protein>
    <submittedName>
        <fullName evidence="9">Rhomboid family intramembrane serine protease</fullName>
        <ecNumber evidence="9">3.4.21.-</ecNumber>
    </submittedName>
</protein>
<comment type="caution">
    <text evidence="9">The sequence shown here is derived from an EMBL/GenBank/DDBJ whole genome shotgun (WGS) entry which is preliminary data.</text>
</comment>
<dbReference type="InterPro" id="IPR050925">
    <property type="entry name" value="Rhomboid_protease_S54"/>
</dbReference>
<keyword evidence="4 9" id="KW-0378">Hydrolase</keyword>
<dbReference type="InterPro" id="IPR022764">
    <property type="entry name" value="Peptidase_S54_rhomboid_dom"/>
</dbReference>
<accession>A0ABU2H1G1</accession>
<evidence type="ECO:0000256" key="6">
    <source>
        <dbReference type="ARBA" id="ARBA00023136"/>
    </source>
</evidence>
<organism evidence="9 10">
    <name type="scientific">Lipingzhangella rawalii</name>
    <dbReference type="NCBI Taxonomy" id="2055835"/>
    <lineage>
        <taxon>Bacteria</taxon>
        <taxon>Bacillati</taxon>
        <taxon>Actinomycetota</taxon>
        <taxon>Actinomycetes</taxon>
        <taxon>Streptosporangiales</taxon>
        <taxon>Nocardiopsidaceae</taxon>
        <taxon>Lipingzhangella</taxon>
    </lineage>
</organism>
<name>A0ABU2H1G1_9ACTN</name>
<feature type="transmembrane region" description="Helical" evidence="7">
    <location>
        <begin position="178"/>
        <end position="205"/>
    </location>
</feature>
<feature type="transmembrane region" description="Helical" evidence="7">
    <location>
        <begin position="151"/>
        <end position="171"/>
    </location>
</feature>
<evidence type="ECO:0000313" key="10">
    <source>
        <dbReference type="Proteomes" id="UP001250214"/>
    </source>
</evidence>
<dbReference type="EC" id="3.4.21.-" evidence="9"/>
<keyword evidence="6 7" id="KW-0472">Membrane</keyword>
<comment type="similarity">
    <text evidence="2">Belongs to the peptidase S54 family.</text>
</comment>
<evidence type="ECO:0000256" key="5">
    <source>
        <dbReference type="ARBA" id="ARBA00022989"/>
    </source>
</evidence>
<dbReference type="SUPFAM" id="SSF144091">
    <property type="entry name" value="Rhomboid-like"/>
    <property type="match status" value="1"/>
</dbReference>
<evidence type="ECO:0000256" key="4">
    <source>
        <dbReference type="ARBA" id="ARBA00022801"/>
    </source>
</evidence>
<feature type="transmembrane region" description="Helical" evidence="7">
    <location>
        <begin position="217"/>
        <end position="235"/>
    </location>
</feature>